<dbReference type="GeneID" id="91153180"/>
<organism evidence="1 2">
    <name type="scientific">Rhizobium binae</name>
    <dbReference type="NCBI Taxonomy" id="1138190"/>
    <lineage>
        <taxon>Bacteria</taxon>
        <taxon>Pseudomonadati</taxon>
        <taxon>Pseudomonadota</taxon>
        <taxon>Alphaproteobacteria</taxon>
        <taxon>Hyphomicrobiales</taxon>
        <taxon>Rhizobiaceae</taxon>
        <taxon>Rhizobium/Agrobacterium group</taxon>
        <taxon>Rhizobium</taxon>
    </lineage>
</organism>
<dbReference type="RefSeq" id="WP_246638791.1">
    <property type="nucleotide sequence ID" value="NZ_CP071607.1"/>
</dbReference>
<sequence>MGHQKAAEGEEQADGFAAHRHQMLGGTWKDQADVRLNDQKRGNAAQAIETGDVIRPAHLQLLAILVRQAVADMTLQDINPLR</sequence>
<dbReference type="EMBL" id="JBEPMY010000007">
    <property type="protein sequence ID" value="MET3755774.1"/>
    <property type="molecule type" value="Genomic_DNA"/>
</dbReference>
<keyword evidence="2" id="KW-1185">Reference proteome</keyword>
<dbReference type="Proteomes" id="UP001549077">
    <property type="component" value="Unassembled WGS sequence"/>
</dbReference>
<gene>
    <name evidence="1" type="ORF">ABID08_003145</name>
</gene>
<comment type="caution">
    <text evidence="1">The sequence shown here is derived from an EMBL/GenBank/DDBJ whole genome shotgun (WGS) entry which is preliminary data.</text>
</comment>
<protein>
    <recommendedName>
        <fullName evidence="3">Transcriptional regulator</fullName>
    </recommendedName>
</protein>
<reference evidence="1 2" key="1">
    <citation type="submission" date="2024-06" db="EMBL/GenBank/DDBJ databases">
        <title>Genomic Encyclopedia of Type Strains, Phase IV (KMG-IV): sequencing the most valuable type-strain genomes for metagenomic binning, comparative biology and taxonomic classification.</title>
        <authorList>
            <person name="Goeker M."/>
        </authorList>
    </citation>
    <scope>NUCLEOTIDE SEQUENCE [LARGE SCALE GENOMIC DNA]</scope>
    <source>
        <strain evidence="1 2">DSM 29288</strain>
    </source>
</reference>
<evidence type="ECO:0008006" key="3">
    <source>
        <dbReference type="Google" id="ProtNLM"/>
    </source>
</evidence>
<name>A0ABV2MH57_9HYPH</name>
<proteinExistence type="predicted"/>
<evidence type="ECO:0000313" key="2">
    <source>
        <dbReference type="Proteomes" id="UP001549077"/>
    </source>
</evidence>
<evidence type="ECO:0000313" key="1">
    <source>
        <dbReference type="EMBL" id="MET3755774.1"/>
    </source>
</evidence>
<accession>A0ABV2MH57</accession>